<dbReference type="EMBL" id="KN835418">
    <property type="protein sequence ID" value="KIK37969.1"/>
    <property type="molecule type" value="Genomic_DNA"/>
</dbReference>
<reference evidence="3" key="2">
    <citation type="submission" date="2015-01" db="EMBL/GenBank/DDBJ databases">
        <title>Evolutionary Origins and Diversification of the Mycorrhizal Mutualists.</title>
        <authorList>
            <consortium name="DOE Joint Genome Institute"/>
            <consortium name="Mycorrhizal Genomics Consortium"/>
            <person name="Kohler A."/>
            <person name="Kuo A."/>
            <person name="Nagy L.G."/>
            <person name="Floudas D."/>
            <person name="Copeland A."/>
            <person name="Barry K.W."/>
            <person name="Cichocki N."/>
            <person name="Veneault-Fourrey C."/>
            <person name="LaButti K."/>
            <person name="Lindquist E.A."/>
            <person name="Lipzen A."/>
            <person name="Lundell T."/>
            <person name="Morin E."/>
            <person name="Murat C."/>
            <person name="Riley R."/>
            <person name="Ohm R."/>
            <person name="Sun H."/>
            <person name="Tunlid A."/>
            <person name="Henrissat B."/>
            <person name="Grigoriev I.V."/>
            <person name="Hibbett D.S."/>
            <person name="Martin F."/>
        </authorList>
    </citation>
    <scope>NUCLEOTIDE SEQUENCE [LARGE SCALE GENOMIC DNA]</scope>
    <source>
        <strain evidence="3">UH-Slu-Lm8-n1</strain>
    </source>
</reference>
<accession>A0A0D0AIN4</accession>
<sequence>MLTFSPDILLDVTRLWATMACLVQRAVPMFPPTISEEACALNLGAECLGGMNLGLGLDNQPAGLSRGHGRRHSVNVVNKPSPAQTSLTVVRTASITGLHFLLALVATLVPHFWCIRLWSTVPEKLTSEKDANELGPLIQLRKHIAEKVTEVSRALILLLEDRVLDYCCPYGAMLLRASLESVVLFPQWNVHLGELTEFYWRDALKVALGYGGSLYASGKQVRNMEEVRSTDSVGNLWIKVSEGMNTTPGLENLARQPLFYAPEETCILGPVLGPLMHRQALSVASFANFAFPQNKRLPTEDAHPLRPMATATLQAPLVSSDTAEMPLIPDILPQINAPSAHPTPGASTETPLMPGILPQINAPPAHPMLGPSAGLPLIPHILPQIHPSICYPASCSYISLPLAYTGCLVFVDCGKTGIDCWHATGPEYPALRALNCFVFVLPFFFVPFNLQIFLIVCAEA</sequence>
<feature type="transmembrane region" description="Helical" evidence="1">
    <location>
        <begin position="437"/>
        <end position="458"/>
    </location>
</feature>
<keyword evidence="1" id="KW-0812">Transmembrane</keyword>
<dbReference type="InParanoid" id="A0A0D0AIN4"/>
<evidence type="ECO:0000313" key="2">
    <source>
        <dbReference type="EMBL" id="KIK37969.1"/>
    </source>
</evidence>
<dbReference type="HOGENOM" id="CLU_594707_0_0_1"/>
<organism evidence="2 3">
    <name type="scientific">Suillus luteus UH-Slu-Lm8-n1</name>
    <dbReference type="NCBI Taxonomy" id="930992"/>
    <lineage>
        <taxon>Eukaryota</taxon>
        <taxon>Fungi</taxon>
        <taxon>Dikarya</taxon>
        <taxon>Basidiomycota</taxon>
        <taxon>Agaricomycotina</taxon>
        <taxon>Agaricomycetes</taxon>
        <taxon>Agaricomycetidae</taxon>
        <taxon>Boletales</taxon>
        <taxon>Suillineae</taxon>
        <taxon>Suillaceae</taxon>
        <taxon>Suillus</taxon>
    </lineage>
</organism>
<gene>
    <name evidence="2" type="ORF">CY34DRAFT_773691</name>
</gene>
<dbReference type="Proteomes" id="UP000054485">
    <property type="component" value="Unassembled WGS sequence"/>
</dbReference>
<dbReference type="AlphaFoldDB" id="A0A0D0AIN4"/>
<reference evidence="2 3" key="1">
    <citation type="submission" date="2014-04" db="EMBL/GenBank/DDBJ databases">
        <authorList>
            <consortium name="DOE Joint Genome Institute"/>
            <person name="Kuo A."/>
            <person name="Ruytinx J."/>
            <person name="Rineau F."/>
            <person name="Colpaert J."/>
            <person name="Kohler A."/>
            <person name="Nagy L.G."/>
            <person name="Floudas D."/>
            <person name="Copeland A."/>
            <person name="Barry K.W."/>
            <person name="Cichocki N."/>
            <person name="Veneault-Fourrey C."/>
            <person name="LaButti K."/>
            <person name="Lindquist E.A."/>
            <person name="Lipzen A."/>
            <person name="Lundell T."/>
            <person name="Morin E."/>
            <person name="Murat C."/>
            <person name="Sun H."/>
            <person name="Tunlid A."/>
            <person name="Henrissat B."/>
            <person name="Grigoriev I.V."/>
            <person name="Hibbett D.S."/>
            <person name="Martin F."/>
            <person name="Nordberg H.P."/>
            <person name="Cantor M.N."/>
            <person name="Hua S.X."/>
        </authorList>
    </citation>
    <scope>NUCLEOTIDE SEQUENCE [LARGE SCALE GENOMIC DNA]</scope>
    <source>
        <strain evidence="2 3">UH-Slu-Lm8-n1</strain>
    </source>
</reference>
<protein>
    <submittedName>
        <fullName evidence="2">Uncharacterized protein</fullName>
    </submittedName>
</protein>
<name>A0A0D0AIN4_9AGAM</name>
<keyword evidence="1" id="KW-0472">Membrane</keyword>
<keyword evidence="1" id="KW-1133">Transmembrane helix</keyword>
<evidence type="ECO:0000256" key="1">
    <source>
        <dbReference type="SAM" id="Phobius"/>
    </source>
</evidence>
<keyword evidence="3" id="KW-1185">Reference proteome</keyword>
<proteinExistence type="predicted"/>
<evidence type="ECO:0000313" key="3">
    <source>
        <dbReference type="Proteomes" id="UP000054485"/>
    </source>
</evidence>